<evidence type="ECO:0000313" key="5">
    <source>
        <dbReference type="EMBL" id="OTI58239.1"/>
    </source>
</evidence>
<evidence type="ECO:0000313" key="6">
    <source>
        <dbReference type="EMBL" id="RCI75464.1"/>
    </source>
</evidence>
<dbReference type="Proteomes" id="UP000433532">
    <property type="component" value="Unassembled WGS sequence"/>
</dbReference>
<reference evidence="7 12" key="6">
    <citation type="submission" date="2019-01" db="EMBL/GenBank/DDBJ databases">
        <title>The Pseudomonas aeruginosa pan-genome provides new insights on its population structure, horizontal gene transfer and pathogenicity.</title>
        <authorList>
            <person name="Freschi L."/>
            <person name="Vincent A.T."/>
            <person name="Jeukens J."/>
            <person name="Emond-Rheault J.-G."/>
            <person name="Kukavica-Ibrulj I."/>
            <person name="Dupont M.-J."/>
            <person name="Charette S.J."/>
            <person name="Boyle B."/>
            <person name="Levesque R.C."/>
        </authorList>
    </citation>
    <scope>NUCLEOTIDE SEQUENCE [LARGE SCALE GENOMIC DNA]</scope>
    <source>
        <strain evidence="7 12">PA-W36</strain>
    </source>
</reference>
<dbReference type="Gene3D" id="3.10.180.10">
    <property type="entry name" value="2,3-Dihydroxybiphenyl 1,2-Dioxygenase, domain 1"/>
    <property type="match status" value="1"/>
</dbReference>
<reference evidence="8" key="9">
    <citation type="submission" date="2023-06" db="EMBL/GenBank/DDBJ databases">
        <authorList>
            <consortium name="Clinical and Environmental Microbiology Branch: Whole genome sequencing antimicrobial resistance pathogens in the healthcare setting"/>
        </authorList>
    </citation>
    <scope>NUCLEOTIDE SEQUENCE</scope>
    <source>
        <strain evidence="8">2021CK-01020</strain>
    </source>
</reference>
<evidence type="ECO:0000313" key="11">
    <source>
        <dbReference type="Proteomes" id="UP000253594"/>
    </source>
</evidence>
<dbReference type="AlphaFoldDB" id="A0A071KXX3"/>
<dbReference type="CDD" id="cd06588">
    <property type="entry name" value="PhnB_like"/>
    <property type="match status" value="1"/>
</dbReference>
<reference evidence="3 13" key="7">
    <citation type="submission" date="2019-11" db="EMBL/GenBank/DDBJ databases">
        <title>Genomes of ocular Pseudomonas aeruginosa isolates.</title>
        <authorList>
            <person name="Khan M."/>
            <person name="Rice S.A."/>
            <person name="Willcox M.D.P."/>
            <person name="Stapleton F."/>
        </authorList>
    </citation>
    <scope>NUCLEOTIDE SEQUENCE [LARGE SCALE GENOMIC DNA]</scope>
    <source>
        <strain evidence="3 13">PA221</strain>
    </source>
</reference>
<name>A0A071KXX3_PSEAI</name>
<reference evidence="2" key="2">
    <citation type="submission" date="2015-06" db="EMBL/GenBank/DDBJ databases">
        <authorList>
            <person name="Radhakrishnan R."/>
            <person name="Underwood A."/>
            <person name="Al-Shahib A."/>
        </authorList>
    </citation>
    <scope>NUCLEOTIDE SEQUENCE</scope>
    <source>
        <strain evidence="2">P19_London_7_VIM_2_05_10</strain>
    </source>
</reference>
<dbReference type="EMBL" id="WOAD01000012">
    <property type="protein sequence ID" value="MUI36546.1"/>
    <property type="molecule type" value="Genomic_DNA"/>
</dbReference>
<reference evidence="6 11" key="5">
    <citation type="submission" date="2018-07" db="EMBL/GenBank/DDBJ databases">
        <title>Mechanisms of high-level aminoglycoside resistance among Gram-negative pathogens in Brazil.</title>
        <authorList>
            <person name="Ballaben A.S."/>
            <person name="Darini A.L.C."/>
            <person name="Doi Y."/>
        </authorList>
    </citation>
    <scope>NUCLEOTIDE SEQUENCE [LARGE SCALE GENOMIC DNA]</scope>
    <source>
        <strain evidence="6 11">B2-305</strain>
    </source>
</reference>
<dbReference type="Pfam" id="PF06983">
    <property type="entry name" value="3-dmu-9_3-mt"/>
    <property type="match status" value="1"/>
</dbReference>
<protein>
    <submittedName>
        <fullName evidence="6">VOC family protein</fullName>
    </submittedName>
</protein>
<dbReference type="EMBL" id="CP136986">
    <property type="protein sequence ID" value="WOS77137.1"/>
    <property type="molecule type" value="Genomic_DNA"/>
</dbReference>
<reference evidence="7 12" key="4">
    <citation type="submission" date="2017-08" db="EMBL/GenBank/DDBJ databases">
        <authorList>
            <person name="Feschi L."/>
            <person name="Jeukens J."/>
            <person name="Emond-Rheault J.-G."/>
            <person name="Kukavica-Ibrulj I."/>
            <person name="Boyle B."/>
            <person name="Levesque R.C."/>
        </authorList>
    </citation>
    <scope>NUCLEOTIDE SEQUENCE [LARGE SCALE GENOMIC DNA]</scope>
    <source>
        <strain evidence="7 12">PA-W36</strain>
    </source>
</reference>
<dbReference type="KEGG" id="paeb:NCGM1900_2489"/>
<dbReference type="PANTHER" id="PTHR33990:SF1">
    <property type="entry name" value="PROTEIN YJDN"/>
    <property type="match status" value="1"/>
</dbReference>
<reference evidence="9" key="1">
    <citation type="submission" date="2015-06" db="EMBL/GenBank/DDBJ databases">
        <authorList>
            <person name="Radhakrishnan Rajesh"/>
            <person name="Underwood Anthony"/>
            <person name="Al-Shahib Ali"/>
        </authorList>
    </citation>
    <scope>NUCLEOTIDE SEQUENCE [LARGE SCALE GENOMIC DNA]</scope>
    <source>
        <strain evidence="9">P19_London_7_VIM_2_05_10</strain>
    </source>
</reference>
<dbReference type="eggNOG" id="COG2764">
    <property type="taxonomic scope" value="Bacteria"/>
</dbReference>
<accession>A0A071KXX3</accession>
<dbReference type="EMBL" id="WXZT01000047">
    <property type="protein sequence ID" value="MZZ17291.1"/>
    <property type="molecule type" value="Genomic_DNA"/>
</dbReference>
<dbReference type="PANTHER" id="PTHR33990">
    <property type="entry name" value="PROTEIN YJDN-RELATED"/>
    <property type="match status" value="1"/>
</dbReference>
<dbReference type="Proteomes" id="UP000045039">
    <property type="component" value="Unassembled WGS sequence"/>
</dbReference>
<dbReference type="EMBL" id="QORE01000168">
    <property type="protein sequence ID" value="RCI75464.1"/>
    <property type="molecule type" value="Genomic_DNA"/>
</dbReference>
<reference evidence="8" key="10">
    <citation type="submission" date="2023-10" db="EMBL/GenBank/DDBJ databases">
        <title>Pathogen: clinical or host-associated sample.</title>
        <authorList>
            <person name="Hergert J."/>
            <person name="Casey R."/>
            <person name="Wagner J."/>
            <person name="Young E.L."/>
            <person name="Oakeson K.F."/>
        </authorList>
    </citation>
    <scope>NUCLEOTIDE SEQUENCE</scope>
    <source>
        <strain evidence="8">2021CK-01020</strain>
    </source>
</reference>
<dbReference type="InterPro" id="IPR029068">
    <property type="entry name" value="Glyas_Bleomycin-R_OHBP_Dase"/>
</dbReference>
<organism evidence="6 11">
    <name type="scientific">Pseudomonas aeruginosa</name>
    <dbReference type="NCBI Taxonomy" id="287"/>
    <lineage>
        <taxon>Bacteria</taxon>
        <taxon>Pseudomonadati</taxon>
        <taxon>Pseudomonadota</taxon>
        <taxon>Gammaproteobacteria</taxon>
        <taxon>Pseudomonadales</taxon>
        <taxon>Pseudomonadaceae</taxon>
        <taxon>Pseudomonas</taxon>
    </lineage>
</organism>
<evidence type="ECO:0000313" key="10">
    <source>
        <dbReference type="Proteomes" id="UP000194857"/>
    </source>
</evidence>
<sequence>MYVQPYVCFNGRCEEALRFYEHAIGARVSFLFRFDEAPGPVVVPEGWCDKVMHANLQIGDSQIMASDGHGPALQPISGISLSLNTRDPQQARRCYDALLEDGGRVELELGKTFWSPCFGTLVDRFGVSWMINCEAGA</sequence>
<dbReference type="Proteomes" id="UP000253594">
    <property type="component" value="Unassembled WGS sequence"/>
</dbReference>
<dbReference type="Proteomes" id="UP000644192">
    <property type="component" value="Unassembled WGS sequence"/>
</dbReference>
<proteinExistence type="predicted"/>
<reference evidence="4" key="8">
    <citation type="submission" date="2020-01" db="EMBL/GenBank/DDBJ databases">
        <title>Bacteria Cultured from War Wounds Associated with the Conflict in Eastern Ukraine.</title>
        <authorList>
            <person name="Snesrud E."/>
            <person name="Galac M.R."/>
            <person name="Mc Gann P."/>
            <person name="Valentine K."/>
            <person name="Viacheslav K."/>
        </authorList>
    </citation>
    <scope>NUCLEOTIDE SEQUENCE</scope>
    <source>
        <strain evidence="4">VNMU148</strain>
    </source>
</reference>
<evidence type="ECO:0000259" key="1">
    <source>
        <dbReference type="Pfam" id="PF06983"/>
    </source>
</evidence>
<dbReference type="InterPro" id="IPR028973">
    <property type="entry name" value="PhnB-like"/>
</dbReference>
<dbReference type="RefSeq" id="WP_003094957.1">
    <property type="nucleotide sequence ID" value="NZ_AP014622.1"/>
</dbReference>
<evidence type="ECO:0000313" key="7">
    <source>
        <dbReference type="EMBL" id="RPM04011.1"/>
    </source>
</evidence>
<gene>
    <name evidence="5" type="ORF">CAZ10_24290</name>
    <name evidence="6" type="ORF">DT376_07520</name>
    <name evidence="3" type="ORF">GNQ48_16175</name>
    <name evidence="4" type="ORF">GUL26_34035</name>
    <name evidence="7" type="ORF">IPC1295_30860</name>
    <name evidence="8" type="ORF">L4V69_32380</name>
    <name evidence="2" type="ORF">PAERUG_P19_London_7_VIM_2_05_10_02497</name>
</gene>
<accession>A0A1S1BVP8</accession>
<reference evidence="5 10" key="3">
    <citation type="submission" date="2017-05" db="EMBL/GenBank/DDBJ databases">
        <authorList>
            <person name="Song R."/>
            <person name="Chenine A.L."/>
            <person name="Ruprecht R.M."/>
        </authorList>
    </citation>
    <scope>NUCLEOTIDE SEQUENCE [LARGE SCALE GENOMIC DNA]</scope>
    <source>
        <strain evidence="5 10">S567_C10_BS</strain>
    </source>
</reference>
<dbReference type="SUPFAM" id="SSF54593">
    <property type="entry name" value="Glyoxalase/Bleomycin resistance protein/Dihydroxybiphenyl dioxygenase"/>
    <property type="match status" value="1"/>
</dbReference>
<dbReference type="EMBL" id="NFFZ01000014">
    <property type="protein sequence ID" value="OTI58239.1"/>
    <property type="molecule type" value="Genomic_DNA"/>
</dbReference>
<evidence type="ECO:0000313" key="9">
    <source>
        <dbReference type="Proteomes" id="UP000045039"/>
    </source>
</evidence>
<dbReference type="EMBL" id="NSNE01000029">
    <property type="protein sequence ID" value="RPM04011.1"/>
    <property type="molecule type" value="Genomic_DNA"/>
</dbReference>
<dbReference type="Proteomes" id="UP001297540">
    <property type="component" value="Chromosome"/>
</dbReference>
<evidence type="ECO:0000313" key="2">
    <source>
        <dbReference type="EMBL" id="CRO78105.1"/>
    </source>
</evidence>
<evidence type="ECO:0000313" key="8">
    <source>
        <dbReference type="EMBL" id="WOS77137.1"/>
    </source>
</evidence>
<evidence type="ECO:0000313" key="12">
    <source>
        <dbReference type="Proteomes" id="UP000284767"/>
    </source>
</evidence>
<evidence type="ECO:0000313" key="4">
    <source>
        <dbReference type="EMBL" id="MZZ17291.1"/>
    </source>
</evidence>
<evidence type="ECO:0000313" key="13">
    <source>
        <dbReference type="Proteomes" id="UP000433532"/>
    </source>
</evidence>
<dbReference type="Proteomes" id="UP000194857">
    <property type="component" value="Unassembled WGS sequence"/>
</dbReference>
<dbReference type="EMBL" id="CVVU01000166">
    <property type="protein sequence ID" value="CRO78105.1"/>
    <property type="molecule type" value="Genomic_DNA"/>
</dbReference>
<feature type="domain" description="PhnB-like" evidence="1">
    <location>
        <begin position="4"/>
        <end position="131"/>
    </location>
</feature>
<evidence type="ECO:0000313" key="3">
    <source>
        <dbReference type="EMBL" id="MUI36546.1"/>
    </source>
</evidence>
<dbReference type="Proteomes" id="UP000284767">
    <property type="component" value="Unassembled WGS sequence"/>
</dbReference>